<dbReference type="Proteomes" id="UP000029385">
    <property type="component" value="Unassembled WGS sequence"/>
</dbReference>
<accession>A0A091AQQ9</accession>
<keyword evidence="1" id="KW-0227">DNA damage</keyword>
<dbReference type="AlphaFoldDB" id="A0A091AQQ9"/>
<dbReference type="PANTHER" id="PTHR35369">
    <property type="entry name" value="BLR3025 PROTEIN-RELATED"/>
    <property type="match status" value="1"/>
</dbReference>
<evidence type="ECO:0000313" key="3">
    <source>
        <dbReference type="EMBL" id="KFN41349.1"/>
    </source>
</evidence>
<dbReference type="RefSeq" id="WP_022968049.1">
    <property type="nucleotide sequence ID" value="NZ_ATVD01000001.1"/>
</dbReference>
<gene>
    <name evidence="3" type="ORF">N789_05605</name>
</gene>
<dbReference type="eggNOG" id="COG0389">
    <property type="taxonomic scope" value="Bacteria"/>
</dbReference>
<sequence>MLWACILLPHLALDGVLRRHPSPEQPLALITGTAQKRVLLDANDTARAAGLRPGQGLTAAHAVLPNFAAIDHDPRQDERLRRLLAAWAYRYSSMVRLEGADAIALEVEASLGLFGPWPRFEARLREDLSALGFQHRIALAPTAQAACVLAGASDGLAITDPAHLRHALGRLPLSLARLPEKTVSTLAGMGVRELRQTFALPRAGLARRLGPELLAQLDRLTGDAPDPRELYRPPDKFEERIELNYEISHHPALLFPVRRLVNDLAAYLAGRDGGVQRFVIALEHEDHADTNVVVGLLAAERDAARLFDLARALLERTAIPAPIRSLRLVARDLPPFVPAGRDLFDERPAQAMPWEALRERLRARLGADAVYQLTPHADPRPEQAFRRSALIRKEPEALQLPPRPTWLLPQPVPLRDHTLEILAGPERIESGWWDGGDIRRDYYVLRTSQGQRAWAFRPAGVDAGAWMLHGWFA</sequence>
<dbReference type="STRING" id="1121015.GCA_000420545_00389"/>
<protein>
    <recommendedName>
        <fullName evidence="2">UmuC domain-containing protein</fullName>
    </recommendedName>
</protein>
<proteinExistence type="predicted"/>
<organism evidence="3 4">
    <name type="scientific">Arenimonas oryziterrae DSM 21050 = YC6267</name>
    <dbReference type="NCBI Taxonomy" id="1121015"/>
    <lineage>
        <taxon>Bacteria</taxon>
        <taxon>Pseudomonadati</taxon>
        <taxon>Pseudomonadota</taxon>
        <taxon>Gammaproteobacteria</taxon>
        <taxon>Lysobacterales</taxon>
        <taxon>Lysobacteraceae</taxon>
        <taxon>Arenimonas</taxon>
    </lineage>
</organism>
<dbReference type="CDD" id="cd03468">
    <property type="entry name" value="PolY_like"/>
    <property type="match status" value="1"/>
</dbReference>
<dbReference type="PANTHER" id="PTHR35369:SF2">
    <property type="entry name" value="BLR3025 PROTEIN"/>
    <property type="match status" value="1"/>
</dbReference>
<name>A0A091AQQ9_9GAMM</name>
<dbReference type="Pfam" id="PF00817">
    <property type="entry name" value="IMS"/>
    <property type="match status" value="1"/>
</dbReference>
<dbReference type="SUPFAM" id="SSF56672">
    <property type="entry name" value="DNA/RNA polymerases"/>
    <property type="match status" value="1"/>
</dbReference>
<dbReference type="InterPro" id="IPR001126">
    <property type="entry name" value="UmuC"/>
</dbReference>
<dbReference type="GO" id="GO:0006281">
    <property type="term" value="P:DNA repair"/>
    <property type="evidence" value="ECO:0007669"/>
    <property type="project" value="InterPro"/>
</dbReference>
<dbReference type="InterPro" id="IPR050356">
    <property type="entry name" value="SulA_CellDiv_inhibitor"/>
</dbReference>
<dbReference type="InterPro" id="IPR043502">
    <property type="entry name" value="DNA/RNA_pol_sf"/>
</dbReference>
<keyword evidence="4" id="KW-1185">Reference proteome</keyword>
<dbReference type="OrthoDB" id="5298951at2"/>
<feature type="domain" description="UmuC" evidence="2">
    <location>
        <begin position="24"/>
        <end position="148"/>
    </location>
</feature>
<comment type="caution">
    <text evidence="3">The sequence shown here is derived from an EMBL/GenBank/DDBJ whole genome shotgun (WGS) entry which is preliminary data.</text>
</comment>
<dbReference type="EMBL" id="AVCI01000045">
    <property type="protein sequence ID" value="KFN41349.1"/>
    <property type="molecule type" value="Genomic_DNA"/>
</dbReference>
<reference evidence="3 4" key="1">
    <citation type="submission" date="2013-09" db="EMBL/GenBank/DDBJ databases">
        <title>Genome sequencing of Arenimonas oryziterrae.</title>
        <authorList>
            <person name="Chen F."/>
            <person name="Wang G."/>
        </authorList>
    </citation>
    <scope>NUCLEOTIDE SEQUENCE [LARGE SCALE GENOMIC DNA]</scope>
    <source>
        <strain evidence="3 4">YC6267</strain>
    </source>
</reference>
<evidence type="ECO:0000259" key="2">
    <source>
        <dbReference type="Pfam" id="PF00817"/>
    </source>
</evidence>
<dbReference type="PATRIC" id="fig|1121015.4.peg.2786"/>
<evidence type="ECO:0000313" key="4">
    <source>
        <dbReference type="Proteomes" id="UP000029385"/>
    </source>
</evidence>
<evidence type="ECO:0000256" key="1">
    <source>
        <dbReference type="ARBA" id="ARBA00022763"/>
    </source>
</evidence>